<feature type="transmembrane region" description="Helical" evidence="1">
    <location>
        <begin position="7"/>
        <end position="27"/>
    </location>
</feature>
<dbReference type="OrthoDB" id="2084129at2"/>
<feature type="transmembrane region" description="Helical" evidence="1">
    <location>
        <begin position="258"/>
        <end position="274"/>
    </location>
</feature>
<dbReference type="STRING" id="1298598.JCM21714_4430"/>
<keyword evidence="3" id="KW-1185">Reference proteome</keyword>
<feature type="transmembrane region" description="Helical" evidence="1">
    <location>
        <begin position="163"/>
        <end position="184"/>
    </location>
</feature>
<reference evidence="2 3" key="1">
    <citation type="journal article" date="2014" name="Genome Announc.">
        <title>Draft Genome Sequence of the Boron-Tolerant and Moderately Halotolerant Bacterium Gracilibacillus boraciitolerans JCM 21714T.</title>
        <authorList>
            <person name="Ahmed I."/>
            <person name="Oshima K."/>
            <person name="Suda W."/>
            <person name="Kitamura K."/>
            <person name="Iida T."/>
            <person name="Ohmori Y."/>
            <person name="Fujiwara T."/>
            <person name="Hattori M."/>
            <person name="Ohkuma M."/>
        </authorList>
    </citation>
    <scope>NUCLEOTIDE SEQUENCE [LARGE SCALE GENOMIC DNA]</scope>
    <source>
        <strain evidence="2 3">JCM 21714</strain>
    </source>
</reference>
<evidence type="ECO:0000256" key="1">
    <source>
        <dbReference type="SAM" id="Phobius"/>
    </source>
</evidence>
<sequence length="514" mass="58654">MLNKKVNLIKFKIFVVTLAGLLLYYILYPSSNYLTQSDAERVIFILSWLGIIELIYIIKTWRKLTGRYLTLYNIFMVFFFLFNFGESILWAFGIHVDQELGTTNLYYYLPVPTGNDIIQTQLIVLISGLMIHFGAILLKKQAATDDTYTLSGLVSKISDKQKMLFKFSILISPIVILSEFYYLFVNYLNAQTYGYTALYYNDEIVGTNVVIQILTRLFLPVLIGMLIGSGYSKKIVRFVYILFGINVVLSLLVGDRGGWFYSLCILIVCHHFYYKKIHLKHIVLFTILGTVLTYVSVAVVAVRNKGVSIDKVVNAINGLDANPIISSIFNMGGTMKVTTVLTMNGWDIFPYGNTFLYGLLIAPPTKDVIDWLDLNYKSVGGWFSQEYLGISNGAGFSIVAEMLINFGPILLPFFMIAFGLFIYWITDIEYKNPNTETLKIIFCIITTAVVVNISRNVFNYIAGEIIYTTIQFFVYFIVFRTFFARKINSKNKVQSVYSYEHSAISTQKFSSSEY</sequence>
<dbReference type="Pfam" id="PF14296">
    <property type="entry name" value="O-ag_pol_Wzy"/>
    <property type="match status" value="1"/>
</dbReference>
<evidence type="ECO:0000313" key="3">
    <source>
        <dbReference type="Proteomes" id="UP000019102"/>
    </source>
</evidence>
<feature type="transmembrane region" description="Helical" evidence="1">
    <location>
        <begin position="235"/>
        <end position="252"/>
    </location>
</feature>
<feature type="transmembrane region" description="Helical" evidence="1">
    <location>
        <begin position="281"/>
        <end position="302"/>
    </location>
</feature>
<accession>W4VPW5</accession>
<keyword evidence="1" id="KW-0472">Membrane</keyword>
<dbReference type="AlphaFoldDB" id="W4VPW5"/>
<comment type="caution">
    <text evidence="2">The sequence shown here is derived from an EMBL/GenBank/DDBJ whole genome shotgun (WGS) entry which is preliminary data.</text>
</comment>
<evidence type="ECO:0000313" key="2">
    <source>
        <dbReference type="EMBL" id="GAE95216.1"/>
    </source>
</evidence>
<feature type="transmembrane region" description="Helical" evidence="1">
    <location>
        <begin position="204"/>
        <end position="228"/>
    </location>
</feature>
<protein>
    <submittedName>
        <fullName evidence="2">Uncharacterized protein</fullName>
    </submittedName>
</protein>
<gene>
    <name evidence="2" type="ORF">JCM21714_4430</name>
</gene>
<name>W4VPW5_9BACI</name>
<feature type="transmembrane region" description="Helical" evidence="1">
    <location>
        <begin position="460"/>
        <end position="483"/>
    </location>
</feature>
<proteinExistence type="predicted"/>
<organism evidence="2 3">
    <name type="scientific">Gracilibacillus boraciitolerans JCM 21714</name>
    <dbReference type="NCBI Taxonomy" id="1298598"/>
    <lineage>
        <taxon>Bacteria</taxon>
        <taxon>Bacillati</taxon>
        <taxon>Bacillota</taxon>
        <taxon>Bacilli</taxon>
        <taxon>Bacillales</taxon>
        <taxon>Bacillaceae</taxon>
        <taxon>Gracilibacillus</taxon>
    </lineage>
</organism>
<keyword evidence="1" id="KW-1133">Transmembrane helix</keyword>
<dbReference type="InterPro" id="IPR029468">
    <property type="entry name" value="O-ag_pol_Wzy"/>
</dbReference>
<dbReference type="Proteomes" id="UP000019102">
    <property type="component" value="Unassembled WGS sequence"/>
</dbReference>
<feature type="transmembrane region" description="Helical" evidence="1">
    <location>
        <begin position="117"/>
        <end position="138"/>
    </location>
</feature>
<feature type="transmembrane region" description="Helical" evidence="1">
    <location>
        <begin position="70"/>
        <end position="92"/>
    </location>
</feature>
<dbReference type="RefSeq" id="WP_035726006.1">
    <property type="nucleotide sequence ID" value="NZ_BAVS01000044.1"/>
</dbReference>
<dbReference type="EMBL" id="BAVS01000044">
    <property type="protein sequence ID" value="GAE95216.1"/>
    <property type="molecule type" value="Genomic_DNA"/>
</dbReference>
<dbReference type="eggNOG" id="ENOG502ZAYP">
    <property type="taxonomic scope" value="Bacteria"/>
</dbReference>
<feature type="transmembrane region" description="Helical" evidence="1">
    <location>
        <begin position="437"/>
        <end position="454"/>
    </location>
</feature>
<keyword evidence="1" id="KW-0812">Transmembrane</keyword>
<feature type="transmembrane region" description="Helical" evidence="1">
    <location>
        <begin position="39"/>
        <end position="58"/>
    </location>
</feature>
<feature type="transmembrane region" description="Helical" evidence="1">
    <location>
        <begin position="402"/>
        <end position="425"/>
    </location>
</feature>